<feature type="transmembrane region" description="Helical" evidence="6">
    <location>
        <begin position="352"/>
        <end position="374"/>
    </location>
</feature>
<keyword evidence="7" id="KW-0614">Plasmid</keyword>
<keyword evidence="8" id="KW-1185">Reference proteome</keyword>
<dbReference type="PANTHER" id="PTHR43124:SF3">
    <property type="entry name" value="CHLORAMPHENICOL EFFLUX PUMP RV0191"/>
    <property type="match status" value="1"/>
</dbReference>
<accession>W0I043</accession>
<dbReference type="InterPro" id="IPR011701">
    <property type="entry name" value="MFS"/>
</dbReference>
<feature type="transmembrane region" description="Helical" evidence="6">
    <location>
        <begin position="78"/>
        <end position="96"/>
    </location>
</feature>
<feature type="transmembrane region" description="Helical" evidence="6">
    <location>
        <begin position="102"/>
        <end position="125"/>
    </location>
</feature>
<evidence type="ECO:0000256" key="3">
    <source>
        <dbReference type="ARBA" id="ARBA00022692"/>
    </source>
</evidence>
<keyword evidence="3 6" id="KW-0812">Transmembrane</keyword>
<dbReference type="EMBL" id="CP006570">
    <property type="protein sequence ID" value="AHF79374.1"/>
    <property type="molecule type" value="Genomic_DNA"/>
</dbReference>
<feature type="transmembrane region" description="Helical" evidence="6">
    <location>
        <begin position="273"/>
        <end position="290"/>
    </location>
</feature>
<feature type="transmembrane region" description="Helical" evidence="6">
    <location>
        <begin position="208"/>
        <end position="226"/>
    </location>
</feature>
<dbReference type="Proteomes" id="UP000019028">
    <property type="component" value="Plasmid pHS1"/>
</dbReference>
<dbReference type="PANTHER" id="PTHR43124">
    <property type="entry name" value="PURINE EFFLUX PUMP PBUE"/>
    <property type="match status" value="1"/>
</dbReference>
<feature type="transmembrane region" description="Helical" evidence="6">
    <location>
        <begin position="163"/>
        <end position="187"/>
    </location>
</feature>
<feature type="transmembrane region" description="Helical" evidence="6">
    <location>
        <begin position="296"/>
        <end position="319"/>
    </location>
</feature>
<dbReference type="HOGENOM" id="CLU_058221_0_0_6"/>
<dbReference type="SUPFAM" id="SSF103473">
    <property type="entry name" value="MFS general substrate transporter"/>
    <property type="match status" value="1"/>
</dbReference>
<evidence type="ECO:0000256" key="4">
    <source>
        <dbReference type="ARBA" id="ARBA00022989"/>
    </source>
</evidence>
<dbReference type="KEGG" id="sod:Sant_P0339"/>
<keyword evidence="5 6" id="KW-0472">Membrane</keyword>
<evidence type="ECO:0000313" key="8">
    <source>
        <dbReference type="Proteomes" id="UP000019028"/>
    </source>
</evidence>
<dbReference type="InterPro" id="IPR036259">
    <property type="entry name" value="MFS_trans_sf"/>
</dbReference>
<feature type="transmembrane region" description="Helical" evidence="6">
    <location>
        <begin position="246"/>
        <end position="266"/>
    </location>
</feature>
<evidence type="ECO:0000313" key="7">
    <source>
        <dbReference type="EMBL" id="AHF79374.1"/>
    </source>
</evidence>
<comment type="subcellular location">
    <subcellularLocation>
        <location evidence="1">Cell membrane</location>
        <topology evidence="1">Multi-pass membrane protein</topology>
    </subcellularLocation>
</comment>
<dbReference type="GO" id="GO:0022857">
    <property type="term" value="F:transmembrane transporter activity"/>
    <property type="evidence" value="ECO:0007669"/>
    <property type="project" value="InterPro"/>
</dbReference>
<organism evidence="7 8">
    <name type="scientific">Sodalis praecaptivus</name>
    <dbReference type="NCBI Taxonomy" id="1239307"/>
    <lineage>
        <taxon>Bacteria</taxon>
        <taxon>Pseudomonadati</taxon>
        <taxon>Pseudomonadota</taxon>
        <taxon>Gammaproteobacteria</taxon>
        <taxon>Enterobacterales</taxon>
        <taxon>Bruguierivoracaceae</taxon>
        <taxon>Sodalis</taxon>
    </lineage>
</organism>
<dbReference type="InterPro" id="IPR050189">
    <property type="entry name" value="MFS_Efflux_Transporters"/>
</dbReference>
<evidence type="ECO:0000256" key="6">
    <source>
        <dbReference type="SAM" id="Phobius"/>
    </source>
</evidence>
<dbReference type="PATRIC" id="fig|1239307.3.peg.4905"/>
<sequence length="381" mass="38651">MRGRAMRASVTLGLTGFALIAVTYGMARFAWGLMLPAVVRDIPFSPRLAGVISACGFVAYCLAVIGASVVSPRCGPRLPAMAAALCAAAGLLILAASSSPAMLAAGLFIAGLSPGLASPSLAAAVGRRVAVPQQPRVNTIINAGTGAGIILSVPVLLFLPGGWRAACLLFGGVALACLAPIAGYLPAGGVAPQMKNKRPPVWPMARPLVRLVVIAFISGVASAAWWNFGPDLLHHHIGVDDNTTSLLWLISGGAGILGALTGPASTIVGLKQVYRLSQLFMAAPLILLAFSHGFSWWLLPAVALCGVGYVTLTGVMLVCGAASTKASPAAGVGAVFFMLAAGQVAGSVVFGLLYAQVGAVTALALFSALSLLLMKFTPATR</sequence>
<evidence type="ECO:0000256" key="5">
    <source>
        <dbReference type="ARBA" id="ARBA00023136"/>
    </source>
</evidence>
<dbReference type="GO" id="GO:0005886">
    <property type="term" value="C:plasma membrane"/>
    <property type="evidence" value="ECO:0007669"/>
    <property type="project" value="UniProtKB-SubCell"/>
</dbReference>
<geneLocation type="plasmid" evidence="7 8">
    <name>pHS1</name>
</geneLocation>
<feature type="transmembrane region" description="Helical" evidence="6">
    <location>
        <begin position="51"/>
        <end position="71"/>
    </location>
</feature>
<keyword evidence="2" id="KW-1003">Cell membrane</keyword>
<dbReference type="AlphaFoldDB" id="W0I043"/>
<gene>
    <name evidence="7" type="ORF">Sant_P0339</name>
</gene>
<name>W0I043_9GAMM</name>
<evidence type="ECO:0000256" key="1">
    <source>
        <dbReference type="ARBA" id="ARBA00004651"/>
    </source>
</evidence>
<evidence type="ECO:0000256" key="2">
    <source>
        <dbReference type="ARBA" id="ARBA00022475"/>
    </source>
</evidence>
<feature type="transmembrane region" description="Helical" evidence="6">
    <location>
        <begin position="137"/>
        <end position="157"/>
    </location>
</feature>
<dbReference type="Gene3D" id="1.20.1250.20">
    <property type="entry name" value="MFS general substrate transporter like domains"/>
    <property type="match status" value="2"/>
</dbReference>
<proteinExistence type="predicted"/>
<reference evidence="7 8" key="1">
    <citation type="journal article" date="2014" name="Genome Biol. Evol.">
        <title>Genome degeneration and adaptation in a nascent stage of symbiosis.</title>
        <authorList>
            <person name="Oakeson K.F."/>
            <person name="Gil R."/>
            <person name="Clayton A.L."/>
            <person name="Dunn D.M."/>
            <person name="von Niederhausern A.C."/>
            <person name="Hamil C."/>
            <person name="Aoyagi A."/>
            <person name="Duval B."/>
            <person name="Baca A."/>
            <person name="Silva F.J."/>
            <person name="Vallier A."/>
            <person name="Jackson D.G."/>
            <person name="Latorre A."/>
            <person name="Weiss R.B."/>
            <person name="Heddi A."/>
            <person name="Moya A."/>
            <person name="Dale C."/>
        </authorList>
    </citation>
    <scope>NUCLEOTIDE SEQUENCE [LARGE SCALE GENOMIC DNA]</scope>
    <source>
        <strain evidence="7 8">HS1</strain>
        <plasmid evidence="8">Plasmid pHS1</plasmid>
    </source>
</reference>
<protein>
    <submittedName>
        <fullName evidence="7">Putative major facilitator superfamily</fullName>
    </submittedName>
</protein>
<feature type="transmembrane region" description="Helical" evidence="6">
    <location>
        <begin position="326"/>
        <end position="346"/>
    </location>
</feature>
<dbReference type="Pfam" id="PF07690">
    <property type="entry name" value="MFS_1"/>
    <property type="match status" value="1"/>
</dbReference>
<keyword evidence="4 6" id="KW-1133">Transmembrane helix</keyword>